<dbReference type="PROSITE" id="PS00018">
    <property type="entry name" value="EF_HAND_1"/>
    <property type="match status" value="1"/>
</dbReference>
<gene>
    <name evidence="2" type="ORF">VNI00_000413</name>
</gene>
<name>A0AAW0ECV9_9AGAR</name>
<reference evidence="2 3" key="1">
    <citation type="submission" date="2024-01" db="EMBL/GenBank/DDBJ databases">
        <title>A draft genome for a cacao thread blight-causing isolate of Paramarasmius palmivorus.</title>
        <authorList>
            <person name="Baruah I.K."/>
            <person name="Bukari Y."/>
            <person name="Amoako-Attah I."/>
            <person name="Meinhardt L.W."/>
            <person name="Bailey B.A."/>
            <person name="Cohen S.P."/>
        </authorList>
    </citation>
    <scope>NUCLEOTIDE SEQUENCE [LARGE SCALE GENOMIC DNA]</scope>
    <source>
        <strain evidence="2 3">GH-12</strain>
    </source>
</reference>
<accession>A0AAW0ECV9</accession>
<keyword evidence="3" id="KW-1185">Reference proteome</keyword>
<dbReference type="EMBL" id="JAYKXP010000001">
    <property type="protein sequence ID" value="KAK7062915.1"/>
    <property type="molecule type" value="Genomic_DNA"/>
</dbReference>
<protein>
    <recommendedName>
        <fullName evidence="4">EF-hand domain-containing protein</fullName>
    </recommendedName>
</protein>
<dbReference type="InterPro" id="IPR018247">
    <property type="entry name" value="EF_Hand_1_Ca_BS"/>
</dbReference>
<evidence type="ECO:0000313" key="3">
    <source>
        <dbReference type="Proteomes" id="UP001383192"/>
    </source>
</evidence>
<evidence type="ECO:0000256" key="1">
    <source>
        <dbReference type="SAM" id="Coils"/>
    </source>
</evidence>
<organism evidence="2 3">
    <name type="scientific">Paramarasmius palmivorus</name>
    <dbReference type="NCBI Taxonomy" id="297713"/>
    <lineage>
        <taxon>Eukaryota</taxon>
        <taxon>Fungi</taxon>
        <taxon>Dikarya</taxon>
        <taxon>Basidiomycota</taxon>
        <taxon>Agaricomycotina</taxon>
        <taxon>Agaricomycetes</taxon>
        <taxon>Agaricomycetidae</taxon>
        <taxon>Agaricales</taxon>
        <taxon>Marasmiineae</taxon>
        <taxon>Marasmiaceae</taxon>
        <taxon>Paramarasmius</taxon>
    </lineage>
</organism>
<dbReference type="AlphaFoldDB" id="A0AAW0ECV9"/>
<evidence type="ECO:0008006" key="4">
    <source>
        <dbReference type="Google" id="ProtNLM"/>
    </source>
</evidence>
<proteinExistence type="predicted"/>
<evidence type="ECO:0000313" key="2">
    <source>
        <dbReference type="EMBL" id="KAK7062915.1"/>
    </source>
</evidence>
<keyword evidence="1" id="KW-0175">Coiled coil</keyword>
<feature type="coiled-coil region" evidence="1">
    <location>
        <begin position="126"/>
        <end position="153"/>
    </location>
</feature>
<comment type="caution">
    <text evidence="2">The sequence shown here is derived from an EMBL/GenBank/DDBJ whole genome shotgun (WGS) entry which is preliminary data.</text>
</comment>
<feature type="coiled-coil region" evidence="1">
    <location>
        <begin position="36"/>
        <end position="63"/>
    </location>
</feature>
<dbReference type="Proteomes" id="UP001383192">
    <property type="component" value="Unassembled WGS sequence"/>
</dbReference>
<sequence length="568" mass="65384">MKAPVYEHRFAEKSIVFTRYKTELTEALSLHIAAGVDAANKKLDDQKQQMDRMEGKIDDIVQHFRRLDTEQEQDARRVVDEAGGVQKCLESDEHLKKLMNAYGMSSPKALSDLKRTLQKEYEEDLDEALKMHMQQFERKLAAQQQELMNAIKATEKAILTALQSGAHERIKDSDLSTIWKEMNWKGSVKARHFVLALHDHFNERPRVITSHRSSAGLNFLNENEWPLSYININHVQPILEAFDDDGTGFVTIKEVNTFAESRPDDWTLPHWIAYWAAGWHASVEKYKNYIYRLIQDMIKASRAALPENRQALDQYLSDQTFGRIELLLRSTRSLNHPISADRCLSQATEAYTRLEEERLEEALSRMAYEIDTPEVVSLITGPGRIERFIFPLLYLLMKRHIAVITMTKEHVLHSEEFGAMTTTLASIFEVLDDRIDGLASLFRQAHTDVTGRFRNFAFGMMELSYDSASVRDPKRNTLCTWQPSRKFILPSVDLGKPELKYEIESKRRNHANALLVMDVIKRFAERGTCVSTACRKTSRITSISARSVVREWFQKGLCTLGESFDAED</sequence>